<dbReference type="PANTHER" id="PTHR41913:SF1">
    <property type="entry name" value="DUF1684 DOMAIN-CONTAINING PROTEIN"/>
    <property type="match status" value="1"/>
</dbReference>
<protein>
    <submittedName>
        <fullName evidence="1">DUF1684 domain-containing protein</fullName>
    </submittedName>
</protein>
<name>A0A7Z8NPX5_9CELL</name>
<dbReference type="InterPro" id="IPR012467">
    <property type="entry name" value="DUF1684"/>
</dbReference>
<dbReference type="Proteomes" id="UP000308121">
    <property type="component" value="Unassembled WGS sequence"/>
</dbReference>
<sequence>MVTQLGLALDALAVADWRRRTAQMYADVRRLAESDPAAAHAEWVARRDELFGTHAASPLHHAAKAVFEGLSVAPYDPAYRFEVRVRATSAQRLEVATGTDGVVPFDRVGRVELDGLGSLSVWALRTYGGGIFIPVKDATSGKGTYGGGRYLLDTIKHADLGRATDGGLILDLNFAYNPSCAYDPAWACPLATRGNVLPAPVPVGEQQPDPKLVADVDLG</sequence>
<dbReference type="RefSeq" id="WP_154730255.1">
    <property type="nucleotide sequence ID" value="NZ_SZYE01000126.1"/>
</dbReference>
<accession>A0A7Z8NPX5</accession>
<proteinExistence type="predicted"/>
<evidence type="ECO:0000313" key="2">
    <source>
        <dbReference type="Proteomes" id="UP000308121"/>
    </source>
</evidence>
<dbReference type="Pfam" id="PF07920">
    <property type="entry name" value="DUF1684"/>
    <property type="match status" value="1"/>
</dbReference>
<gene>
    <name evidence="1" type="ORF">FA014_13890</name>
</gene>
<reference evidence="1 2" key="1">
    <citation type="submission" date="2019-05" db="EMBL/GenBank/DDBJ databases">
        <title>Genome sequence of Cellulomonas hominis strain CS1.</title>
        <authorList>
            <person name="Belmont J."/>
            <person name="Maclea K.S."/>
        </authorList>
    </citation>
    <scope>NUCLEOTIDE SEQUENCE [LARGE SCALE GENOMIC DNA]</scope>
    <source>
        <strain evidence="1 2">CS1</strain>
    </source>
</reference>
<dbReference type="OrthoDB" id="5493262at2"/>
<dbReference type="EMBL" id="SZYE01000126">
    <property type="protein sequence ID" value="TKR22922.1"/>
    <property type="molecule type" value="Genomic_DNA"/>
</dbReference>
<comment type="caution">
    <text evidence="1">The sequence shown here is derived from an EMBL/GenBank/DDBJ whole genome shotgun (WGS) entry which is preliminary data.</text>
</comment>
<evidence type="ECO:0000313" key="1">
    <source>
        <dbReference type="EMBL" id="TKR22922.1"/>
    </source>
</evidence>
<organism evidence="1 2">
    <name type="scientific">Cellulomonas hominis</name>
    <dbReference type="NCBI Taxonomy" id="156981"/>
    <lineage>
        <taxon>Bacteria</taxon>
        <taxon>Bacillati</taxon>
        <taxon>Actinomycetota</taxon>
        <taxon>Actinomycetes</taxon>
        <taxon>Micrococcales</taxon>
        <taxon>Cellulomonadaceae</taxon>
        <taxon>Cellulomonas</taxon>
    </lineage>
</organism>
<dbReference type="PANTHER" id="PTHR41913">
    <property type="entry name" value="DUF1684 DOMAIN-CONTAINING PROTEIN"/>
    <property type="match status" value="1"/>
</dbReference>
<dbReference type="AlphaFoldDB" id="A0A7Z8NPX5"/>